<dbReference type="EMBL" id="CYSD01000040">
    <property type="protein sequence ID" value="CUH80901.1"/>
    <property type="molecule type" value="Genomic_DNA"/>
</dbReference>
<dbReference type="Proteomes" id="UP000052022">
    <property type="component" value="Unassembled WGS sequence"/>
</dbReference>
<proteinExistence type="predicted"/>
<evidence type="ECO:0000313" key="2">
    <source>
        <dbReference type="EMBL" id="CUH80901.1"/>
    </source>
</evidence>
<dbReference type="OrthoDB" id="9954218at2"/>
<evidence type="ECO:0000313" key="3">
    <source>
        <dbReference type="Proteomes" id="UP000052022"/>
    </source>
</evidence>
<dbReference type="RefSeq" id="WP_058291144.1">
    <property type="nucleotide sequence ID" value="NZ_CYSD01000040.1"/>
</dbReference>
<feature type="chain" id="PRO_5006063930" evidence="1">
    <location>
        <begin position="25"/>
        <end position="143"/>
    </location>
</feature>
<name>A0A0P1H067_9RHOB</name>
<feature type="signal peptide" evidence="1">
    <location>
        <begin position="1"/>
        <end position="24"/>
    </location>
</feature>
<evidence type="ECO:0000256" key="1">
    <source>
        <dbReference type="SAM" id="SignalP"/>
    </source>
</evidence>
<dbReference type="PROSITE" id="PS51257">
    <property type="entry name" value="PROKAR_LIPOPROTEIN"/>
    <property type="match status" value="1"/>
</dbReference>
<protein>
    <submittedName>
        <fullName evidence="2">Uncharacterized protein</fullName>
    </submittedName>
</protein>
<keyword evidence="3" id="KW-1185">Reference proteome</keyword>
<organism evidence="2 3">
    <name type="scientific">Tritonibacter multivorans</name>
    <dbReference type="NCBI Taxonomy" id="928856"/>
    <lineage>
        <taxon>Bacteria</taxon>
        <taxon>Pseudomonadati</taxon>
        <taxon>Pseudomonadota</taxon>
        <taxon>Alphaproteobacteria</taxon>
        <taxon>Rhodobacterales</taxon>
        <taxon>Paracoccaceae</taxon>
        <taxon>Tritonibacter</taxon>
    </lineage>
</organism>
<dbReference type="STRING" id="928856.SAMN04488049_1166"/>
<gene>
    <name evidence="2" type="ORF">TRM7557_03130</name>
</gene>
<reference evidence="2 3" key="1">
    <citation type="submission" date="2015-09" db="EMBL/GenBank/DDBJ databases">
        <authorList>
            <consortium name="Swine Surveillance"/>
        </authorList>
    </citation>
    <scope>NUCLEOTIDE SEQUENCE [LARGE SCALE GENOMIC DNA]</scope>
    <source>
        <strain evidence="2 3">CECT 7557</strain>
    </source>
</reference>
<dbReference type="AlphaFoldDB" id="A0A0P1H067"/>
<keyword evidence="1" id="KW-0732">Signal</keyword>
<accession>A0A0P1H067</accession>
<sequence>MKSALFAISVLLGLAACQTTTVSAPSASSAVSRDAILAATTASELLALGARRLNGPDIRAELVGQKLSEGSWTWNINSDGTANSAAADGTWESTSVWDIVGNQYCRQGEDAPRKCSDVYEQDGIYRFSETESELAGWAVSVVQ</sequence>